<name>A0A0D2S1X6_GOSRA</name>
<evidence type="ECO:0000313" key="2">
    <source>
        <dbReference type="EMBL" id="KJB77142.1"/>
    </source>
</evidence>
<evidence type="ECO:0000256" key="1">
    <source>
        <dbReference type="SAM" id="MobiDB-lite"/>
    </source>
</evidence>
<dbReference type="EMBL" id="CM001751">
    <property type="protein sequence ID" value="KJB77142.1"/>
    <property type="molecule type" value="Genomic_DNA"/>
</dbReference>
<reference evidence="3 5" key="2">
    <citation type="journal article" date="2019" name="Genome Biol. Evol.">
        <title>Insights into the evolution of the New World diploid cottons (Gossypium, subgenus Houzingenia) based on genome sequencing.</title>
        <authorList>
            <person name="Grover C.E."/>
            <person name="Arick M.A. 2nd"/>
            <person name="Thrash A."/>
            <person name="Conover J.L."/>
            <person name="Sanders W.S."/>
            <person name="Peterson D.G."/>
            <person name="Frelichowski J.E."/>
            <person name="Scheffler J.A."/>
            <person name="Scheffler B.E."/>
            <person name="Wendel J.F."/>
        </authorList>
    </citation>
    <scope>NUCLEOTIDE SEQUENCE [LARGE SCALE GENOMIC DNA]</scope>
    <source>
        <strain evidence="3">8</strain>
        <tissue evidence="3">Leaf</tissue>
    </source>
</reference>
<dbReference type="Proteomes" id="UP000032304">
    <property type="component" value="Chromosome 12"/>
</dbReference>
<dbReference type="EMBL" id="JABEZZ010000012">
    <property type="protein sequence ID" value="MBA0601489.1"/>
    <property type="molecule type" value="Genomic_DNA"/>
</dbReference>
<reference evidence="2 4" key="1">
    <citation type="journal article" date="2012" name="Nature">
        <title>Repeated polyploidization of Gossypium genomes and the evolution of spinnable cotton fibres.</title>
        <authorList>
            <person name="Paterson A.H."/>
            <person name="Wendel J.F."/>
            <person name="Gundlach H."/>
            <person name="Guo H."/>
            <person name="Jenkins J."/>
            <person name="Jin D."/>
            <person name="Llewellyn D."/>
            <person name="Showmaker K.C."/>
            <person name="Shu S."/>
            <person name="Udall J."/>
            <person name="Yoo M.J."/>
            <person name="Byers R."/>
            <person name="Chen W."/>
            <person name="Doron-Faigenboim A."/>
            <person name="Duke M.V."/>
            <person name="Gong L."/>
            <person name="Grimwood J."/>
            <person name="Grover C."/>
            <person name="Grupp K."/>
            <person name="Hu G."/>
            <person name="Lee T.H."/>
            <person name="Li J."/>
            <person name="Lin L."/>
            <person name="Liu T."/>
            <person name="Marler B.S."/>
            <person name="Page J.T."/>
            <person name="Roberts A.W."/>
            <person name="Romanel E."/>
            <person name="Sanders W.S."/>
            <person name="Szadkowski E."/>
            <person name="Tan X."/>
            <person name="Tang H."/>
            <person name="Xu C."/>
            <person name="Wang J."/>
            <person name="Wang Z."/>
            <person name="Zhang D."/>
            <person name="Zhang L."/>
            <person name="Ashrafi H."/>
            <person name="Bedon F."/>
            <person name="Bowers J.E."/>
            <person name="Brubaker C.L."/>
            <person name="Chee P.W."/>
            <person name="Das S."/>
            <person name="Gingle A.R."/>
            <person name="Haigler C.H."/>
            <person name="Harker D."/>
            <person name="Hoffmann L.V."/>
            <person name="Hovav R."/>
            <person name="Jones D.C."/>
            <person name="Lemke C."/>
            <person name="Mansoor S."/>
            <person name="ur Rahman M."/>
            <person name="Rainville L.N."/>
            <person name="Rambani A."/>
            <person name="Reddy U.K."/>
            <person name="Rong J.K."/>
            <person name="Saranga Y."/>
            <person name="Scheffler B.E."/>
            <person name="Scheffler J.A."/>
            <person name="Stelly D.M."/>
            <person name="Triplett B.A."/>
            <person name="Van Deynze A."/>
            <person name="Vaslin M.F."/>
            <person name="Waghmare V.N."/>
            <person name="Walford S.A."/>
            <person name="Wright R.J."/>
            <person name="Zaki E.A."/>
            <person name="Zhang T."/>
            <person name="Dennis E.S."/>
            <person name="Mayer K.F."/>
            <person name="Peterson D.G."/>
            <person name="Rokhsar D.S."/>
            <person name="Wang X."/>
            <person name="Schmutz J."/>
        </authorList>
    </citation>
    <scope>NUCLEOTIDE SEQUENCE [LARGE SCALE GENOMIC DNA]</scope>
</reference>
<evidence type="ECO:0000313" key="4">
    <source>
        <dbReference type="Proteomes" id="UP000032304"/>
    </source>
</evidence>
<gene>
    <name evidence="2" type="ORF">B456_012G123000</name>
    <name evidence="3" type="ORF">Gorai_004664</name>
</gene>
<accession>A0A0D2S1X6</accession>
<reference evidence="3" key="3">
    <citation type="submission" date="2020-04" db="EMBL/GenBank/DDBJ databases">
        <authorList>
            <person name="Grover C.E."/>
            <person name="Arick M.A. II"/>
            <person name="Thrash A."/>
            <person name="Conover J.L."/>
            <person name="Sanders W.S."/>
            <person name="Peterson D.G."/>
            <person name="Scheffler J.A."/>
            <person name="Scheffler B.E."/>
            <person name="Wendel J.F."/>
        </authorList>
    </citation>
    <scope>NUCLEOTIDE SEQUENCE</scope>
    <source>
        <strain evidence="3">8</strain>
        <tissue evidence="3">Leaf</tissue>
    </source>
</reference>
<feature type="region of interest" description="Disordered" evidence="1">
    <location>
        <begin position="1"/>
        <end position="38"/>
    </location>
</feature>
<evidence type="ECO:0000313" key="5">
    <source>
        <dbReference type="Proteomes" id="UP000593578"/>
    </source>
</evidence>
<dbReference type="AlphaFoldDB" id="A0A0D2S1X6"/>
<dbReference type="eggNOG" id="ENOG502S98Q">
    <property type="taxonomic scope" value="Eukaryota"/>
</dbReference>
<keyword evidence="4" id="KW-1185">Reference proteome</keyword>
<organism evidence="2 4">
    <name type="scientific">Gossypium raimondii</name>
    <name type="common">Peruvian cotton</name>
    <name type="synonym">Gossypium klotzschianum subsp. raimondii</name>
    <dbReference type="NCBI Taxonomy" id="29730"/>
    <lineage>
        <taxon>Eukaryota</taxon>
        <taxon>Viridiplantae</taxon>
        <taxon>Streptophyta</taxon>
        <taxon>Embryophyta</taxon>
        <taxon>Tracheophyta</taxon>
        <taxon>Spermatophyta</taxon>
        <taxon>Magnoliopsida</taxon>
        <taxon>eudicotyledons</taxon>
        <taxon>Gunneridae</taxon>
        <taxon>Pentapetalae</taxon>
        <taxon>rosids</taxon>
        <taxon>malvids</taxon>
        <taxon>Malvales</taxon>
        <taxon>Malvaceae</taxon>
        <taxon>Malvoideae</taxon>
        <taxon>Gossypium</taxon>
    </lineage>
</organism>
<proteinExistence type="predicted"/>
<dbReference type="OMA" id="NTEGATM"/>
<evidence type="ECO:0000313" key="3">
    <source>
        <dbReference type="EMBL" id="MBA0601489.1"/>
    </source>
</evidence>
<protein>
    <submittedName>
        <fullName evidence="2">Uncharacterized protein</fullName>
    </submittedName>
</protein>
<sequence>MKRQRSNTEGATMEGGKKIKNAVEGNEMDGKNENNGGEVAVENWCGWEERAWWLRGGAMDELMSWGCFWSPFWGVDYVDFAYTEIFSDVAWDDDIWNLKTIVEIPKP</sequence>
<dbReference type="Gramene" id="KJB77142">
    <property type="protein sequence ID" value="KJB77142"/>
    <property type="gene ID" value="B456_012G123000"/>
</dbReference>
<dbReference type="Proteomes" id="UP000593578">
    <property type="component" value="Unassembled WGS sequence"/>
</dbReference>